<dbReference type="EMBL" id="ML977609">
    <property type="protein sequence ID" value="KAF1997800.1"/>
    <property type="molecule type" value="Genomic_DNA"/>
</dbReference>
<dbReference type="OrthoDB" id="4357141at2759"/>
<keyword evidence="3" id="KW-1185">Reference proteome</keyword>
<evidence type="ECO:0000313" key="2">
    <source>
        <dbReference type="EMBL" id="KAF1997800.1"/>
    </source>
</evidence>
<accession>A0A6A5W775</accession>
<sequence>MDRASQALAQDLPPHVPKTYAAQSNLSGDKAKGQQYLTTEEEAALVSFLLLIADLGIPIQVKFIPLLALILTREWSATEPLNYNWP</sequence>
<evidence type="ECO:0000256" key="1">
    <source>
        <dbReference type="SAM" id="MobiDB-lite"/>
    </source>
</evidence>
<name>A0A6A5W775_9PLEO</name>
<organism evidence="2 3">
    <name type="scientific">Amniculicola lignicola CBS 123094</name>
    <dbReference type="NCBI Taxonomy" id="1392246"/>
    <lineage>
        <taxon>Eukaryota</taxon>
        <taxon>Fungi</taxon>
        <taxon>Dikarya</taxon>
        <taxon>Ascomycota</taxon>
        <taxon>Pezizomycotina</taxon>
        <taxon>Dothideomycetes</taxon>
        <taxon>Pleosporomycetidae</taxon>
        <taxon>Pleosporales</taxon>
        <taxon>Amniculicolaceae</taxon>
        <taxon>Amniculicola</taxon>
    </lineage>
</organism>
<gene>
    <name evidence="2" type="ORF">P154DRAFT_496345</name>
</gene>
<feature type="region of interest" description="Disordered" evidence="1">
    <location>
        <begin position="1"/>
        <end position="26"/>
    </location>
</feature>
<dbReference type="Proteomes" id="UP000799779">
    <property type="component" value="Unassembled WGS sequence"/>
</dbReference>
<protein>
    <submittedName>
        <fullName evidence="2">Uncharacterized protein</fullName>
    </submittedName>
</protein>
<reference evidence="2" key="1">
    <citation type="journal article" date="2020" name="Stud. Mycol.">
        <title>101 Dothideomycetes genomes: a test case for predicting lifestyles and emergence of pathogens.</title>
        <authorList>
            <person name="Haridas S."/>
            <person name="Albert R."/>
            <person name="Binder M."/>
            <person name="Bloem J."/>
            <person name="Labutti K."/>
            <person name="Salamov A."/>
            <person name="Andreopoulos B."/>
            <person name="Baker S."/>
            <person name="Barry K."/>
            <person name="Bills G."/>
            <person name="Bluhm B."/>
            <person name="Cannon C."/>
            <person name="Castanera R."/>
            <person name="Culley D."/>
            <person name="Daum C."/>
            <person name="Ezra D."/>
            <person name="Gonzalez J."/>
            <person name="Henrissat B."/>
            <person name="Kuo A."/>
            <person name="Liang C."/>
            <person name="Lipzen A."/>
            <person name="Lutzoni F."/>
            <person name="Magnuson J."/>
            <person name="Mondo S."/>
            <person name="Nolan M."/>
            <person name="Ohm R."/>
            <person name="Pangilinan J."/>
            <person name="Park H.-J."/>
            <person name="Ramirez L."/>
            <person name="Alfaro M."/>
            <person name="Sun H."/>
            <person name="Tritt A."/>
            <person name="Yoshinaga Y."/>
            <person name="Zwiers L.-H."/>
            <person name="Turgeon B."/>
            <person name="Goodwin S."/>
            <person name="Spatafora J."/>
            <person name="Crous P."/>
            <person name="Grigoriev I."/>
        </authorList>
    </citation>
    <scope>NUCLEOTIDE SEQUENCE</scope>
    <source>
        <strain evidence="2">CBS 123094</strain>
    </source>
</reference>
<dbReference type="AlphaFoldDB" id="A0A6A5W775"/>
<evidence type="ECO:0000313" key="3">
    <source>
        <dbReference type="Proteomes" id="UP000799779"/>
    </source>
</evidence>
<proteinExistence type="predicted"/>